<organism evidence="1 2">
    <name type="scientific">Asanoa iriomotensis</name>
    <dbReference type="NCBI Taxonomy" id="234613"/>
    <lineage>
        <taxon>Bacteria</taxon>
        <taxon>Bacillati</taxon>
        <taxon>Actinomycetota</taxon>
        <taxon>Actinomycetes</taxon>
        <taxon>Micromonosporales</taxon>
        <taxon>Micromonosporaceae</taxon>
        <taxon>Asanoa</taxon>
    </lineage>
</organism>
<evidence type="ECO:0008006" key="3">
    <source>
        <dbReference type="Google" id="ProtNLM"/>
    </source>
</evidence>
<gene>
    <name evidence="1" type="ORF">Air01nite_21850</name>
</gene>
<dbReference type="Gene3D" id="3.30.530.20">
    <property type="match status" value="1"/>
</dbReference>
<dbReference type="InterPro" id="IPR023393">
    <property type="entry name" value="START-like_dom_sf"/>
</dbReference>
<reference evidence="1 2" key="1">
    <citation type="submission" date="2021-01" db="EMBL/GenBank/DDBJ databases">
        <title>Whole genome shotgun sequence of Asanoa iriomotensis NBRC 100142.</title>
        <authorList>
            <person name="Komaki H."/>
            <person name="Tamura T."/>
        </authorList>
    </citation>
    <scope>NUCLEOTIDE SEQUENCE [LARGE SCALE GENOMIC DNA]</scope>
    <source>
        <strain evidence="1 2">NBRC 100142</strain>
    </source>
</reference>
<dbReference type="EMBL" id="BONC01000012">
    <property type="protein sequence ID" value="GIF56090.1"/>
    <property type="molecule type" value="Genomic_DNA"/>
</dbReference>
<evidence type="ECO:0000313" key="1">
    <source>
        <dbReference type="EMBL" id="GIF56090.1"/>
    </source>
</evidence>
<name>A0ABQ4BZY0_9ACTN</name>
<dbReference type="Proteomes" id="UP000624325">
    <property type="component" value="Unassembled WGS sequence"/>
</dbReference>
<sequence>MPILNLNAFNFVPEVVMVYVETRIRTDVATLWRHTRNPTLHARWDLRFTSIEGLIEAGAPVRFRYRTTVLPGVHIDGVGFTSGERARPDGSAVSVLRFGSADRRSLIADGSGFWRYEPVPGGVRFLTGFDYTPRWGRFGRLADRAFRPVFGWATAWSFDRLRLWLEHGVSPAASRRRWLLEVAVRVGLAVAAWRLGPVFLLLAVALPPGPRTPAARRCGRRPPTRGTTA</sequence>
<dbReference type="RefSeq" id="WP_203701894.1">
    <property type="nucleotide sequence ID" value="NZ_BAAALU010000012.1"/>
</dbReference>
<dbReference type="SUPFAM" id="SSF55961">
    <property type="entry name" value="Bet v1-like"/>
    <property type="match status" value="1"/>
</dbReference>
<protein>
    <recommendedName>
        <fullName evidence="3">SRPBCC family protein</fullName>
    </recommendedName>
</protein>
<comment type="caution">
    <text evidence="1">The sequence shown here is derived from an EMBL/GenBank/DDBJ whole genome shotgun (WGS) entry which is preliminary data.</text>
</comment>
<proteinExistence type="predicted"/>
<accession>A0ABQ4BZY0</accession>
<evidence type="ECO:0000313" key="2">
    <source>
        <dbReference type="Proteomes" id="UP000624325"/>
    </source>
</evidence>
<keyword evidence="2" id="KW-1185">Reference proteome</keyword>